<dbReference type="Proteomes" id="UP001397290">
    <property type="component" value="Unassembled WGS sequence"/>
</dbReference>
<evidence type="ECO:0000313" key="3">
    <source>
        <dbReference type="Proteomes" id="UP001397290"/>
    </source>
</evidence>
<name>A0AAW0S2T6_9HYPO</name>
<dbReference type="AlphaFoldDB" id="A0AAW0S2T6"/>
<dbReference type="EMBL" id="JAAHCF010000073">
    <property type="protein sequence ID" value="KAK8148790.1"/>
    <property type="molecule type" value="Genomic_DNA"/>
</dbReference>
<evidence type="ECO:0000313" key="2">
    <source>
        <dbReference type="EMBL" id="KAK8148790.1"/>
    </source>
</evidence>
<feature type="region of interest" description="Disordered" evidence="1">
    <location>
        <begin position="64"/>
        <end position="94"/>
    </location>
</feature>
<accession>A0AAW0S2T6</accession>
<proteinExistence type="predicted"/>
<organism evidence="2 3">
    <name type="scientific">Beauveria asiatica</name>
    <dbReference type="NCBI Taxonomy" id="1069075"/>
    <lineage>
        <taxon>Eukaryota</taxon>
        <taxon>Fungi</taxon>
        <taxon>Dikarya</taxon>
        <taxon>Ascomycota</taxon>
        <taxon>Pezizomycotina</taxon>
        <taxon>Sordariomycetes</taxon>
        <taxon>Hypocreomycetidae</taxon>
        <taxon>Hypocreales</taxon>
        <taxon>Cordycipitaceae</taxon>
        <taxon>Beauveria</taxon>
    </lineage>
</organism>
<feature type="region of interest" description="Disordered" evidence="1">
    <location>
        <begin position="1"/>
        <end position="24"/>
    </location>
</feature>
<gene>
    <name evidence="2" type="ORF">G3M48_009192</name>
</gene>
<evidence type="ECO:0000256" key="1">
    <source>
        <dbReference type="SAM" id="MobiDB-lite"/>
    </source>
</evidence>
<keyword evidence="3" id="KW-1185">Reference proteome</keyword>
<reference evidence="2 3" key="1">
    <citation type="submission" date="2020-02" db="EMBL/GenBank/DDBJ databases">
        <title>Comparative genomics of the hypocrealean fungal genus Beauvera.</title>
        <authorList>
            <person name="Showalter D.N."/>
            <person name="Bushley K.E."/>
            <person name="Rehner S.A."/>
        </authorList>
    </citation>
    <scope>NUCLEOTIDE SEQUENCE [LARGE SCALE GENOMIC DNA]</scope>
    <source>
        <strain evidence="2 3">ARSEF4384</strain>
    </source>
</reference>
<comment type="caution">
    <text evidence="2">The sequence shown here is derived from an EMBL/GenBank/DDBJ whole genome shotgun (WGS) entry which is preliminary data.</text>
</comment>
<sequence length="94" mass="10393">MAGLAMTVSDAKPRMESSLIDAPNDRCPKGRFTVMRRLKFRTQDNNTGLMTSTWTNQHLPVSPLHPNPSIRAPIPQALGLASSPPRLLERSKSQ</sequence>
<protein>
    <submittedName>
        <fullName evidence="2">Uncharacterized protein</fullName>
    </submittedName>
</protein>